<dbReference type="Gene3D" id="2.60.120.10">
    <property type="entry name" value="Jelly Rolls"/>
    <property type="match status" value="1"/>
</dbReference>
<accession>A0ABQ4JCI7</accession>
<organism evidence="3 4">
    <name type="scientific">Micromonospora qiuiae</name>
    <dbReference type="NCBI Taxonomy" id="502268"/>
    <lineage>
        <taxon>Bacteria</taxon>
        <taxon>Bacillati</taxon>
        <taxon>Actinomycetota</taxon>
        <taxon>Actinomycetes</taxon>
        <taxon>Micromonosporales</taxon>
        <taxon>Micromonosporaceae</taxon>
        <taxon>Micromonospora</taxon>
    </lineage>
</organism>
<evidence type="ECO:0000313" key="3">
    <source>
        <dbReference type="EMBL" id="GIJ27886.1"/>
    </source>
</evidence>
<comment type="caution">
    <text evidence="3">The sequence shown here is derived from an EMBL/GenBank/DDBJ whole genome shotgun (WGS) entry which is preliminary data.</text>
</comment>
<dbReference type="InterPro" id="IPR013096">
    <property type="entry name" value="Cupin_2"/>
</dbReference>
<dbReference type="PANTHER" id="PTHR35848:SF6">
    <property type="entry name" value="CUPIN TYPE-2 DOMAIN-CONTAINING PROTEIN"/>
    <property type="match status" value="1"/>
</dbReference>
<proteinExistence type="predicted"/>
<evidence type="ECO:0000313" key="4">
    <source>
        <dbReference type="Proteomes" id="UP000653076"/>
    </source>
</evidence>
<protein>
    <recommendedName>
        <fullName evidence="2">Cupin type-2 domain-containing protein</fullName>
    </recommendedName>
</protein>
<dbReference type="SUPFAM" id="SSF51182">
    <property type="entry name" value="RmlC-like cupins"/>
    <property type="match status" value="1"/>
</dbReference>
<dbReference type="EMBL" id="BOPC01000038">
    <property type="protein sequence ID" value="GIJ27886.1"/>
    <property type="molecule type" value="Genomic_DNA"/>
</dbReference>
<dbReference type="InterPro" id="IPR011051">
    <property type="entry name" value="RmlC_Cupin_sf"/>
</dbReference>
<dbReference type="PANTHER" id="PTHR35848">
    <property type="entry name" value="OXALATE-BINDING PROTEIN"/>
    <property type="match status" value="1"/>
</dbReference>
<dbReference type="Pfam" id="PF07883">
    <property type="entry name" value="Cupin_2"/>
    <property type="match status" value="1"/>
</dbReference>
<keyword evidence="1" id="KW-0479">Metal-binding</keyword>
<keyword evidence="4" id="KW-1185">Reference proteome</keyword>
<dbReference type="Proteomes" id="UP000653076">
    <property type="component" value="Unassembled WGS sequence"/>
</dbReference>
<feature type="domain" description="Cupin type-2" evidence="2">
    <location>
        <begin position="47"/>
        <end position="114"/>
    </location>
</feature>
<sequence length="230" mass="24448">MSDQLIVTDVEGVTDIFGVHGATGVSHWKCLASRRHLHGDWEAVELARVPPGGLSGEHRHTRTEEIYYVVAGEGEMLLDGTGHRVGAGSVVLTGLGTIHGLRNTGTTDLDWITVEVRVPHPVSPLEEKVNARIHDLKAEGELDTTAFFTGPLRQVAVRTMAADTELSLHAVGVEHAVFVLAGSGKADAVELRPGVAVTLPLGTGAQVSAGPEGLEFFHVVLVAPRSRSQR</sequence>
<evidence type="ECO:0000259" key="2">
    <source>
        <dbReference type="Pfam" id="PF07883"/>
    </source>
</evidence>
<dbReference type="InterPro" id="IPR014710">
    <property type="entry name" value="RmlC-like_jellyroll"/>
</dbReference>
<gene>
    <name evidence="3" type="ORF">Vqi01_30480</name>
</gene>
<dbReference type="RefSeq" id="WP_204035434.1">
    <property type="nucleotide sequence ID" value="NZ_BOPC01000038.1"/>
</dbReference>
<reference evidence="3 4" key="1">
    <citation type="submission" date="2021-01" db="EMBL/GenBank/DDBJ databases">
        <title>Whole genome shotgun sequence of Verrucosispora qiuiae NBRC 106684.</title>
        <authorList>
            <person name="Komaki H."/>
            <person name="Tamura T."/>
        </authorList>
    </citation>
    <scope>NUCLEOTIDE SEQUENCE [LARGE SCALE GENOMIC DNA]</scope>
    <source>
        <strain evidence="3 4">NBRC 106684</strain>
    </source>
</reference>
<evidence type="ECO:0000256" key="1">
    <source>
        <dbReference type="ARBA" id="ARBA00022723"/>
    </source>
</evidence>
<name>A0ABQ4JCI7_9ACTN</name>
<dbReference type="InterPro" id="IPR051610">
    <property type="entry name" value="GPI/OXD"/>
</dbReference>